<dbReference type="AlphaFoldDB" id="A0A1S8AAR8"/>
<dbReference type="Proteomes" id="UP000054516">
    <property type="component" value="Unassembled WGS sequence"/>
</dbReference>
<gene>
    <name evidence="2" type="ORF">SAMD00023353_8100150</name>
</gene>
<protein>
    <submittedName>
        <fullName evidence="2">Uncharacterized protein</fullName>
    </submittedName>
</protein>
<accession>A0A1S8AAR8</accession>
<feature type="compositionally biased region" description="Basic and acidic residues" evidence="1">
    <location>
        <begin position="94"/>
        <end position="142"/>
    </location>
</feature>
<name>A0A1S8AAR8_ROSNE</name>
<feature type="compositionally biased region" description="Polar residues" evidence="1">
    <location>
        <begin position="83"/>
        <end position="92"/>
    </location>
</feature>
<keyword evidence="3" id="KW-1185">Reference proteome</keyword>
<dbReference type="EMBL" id="DF977526">
    <property type="protein sequence ID" value="GAW27188.1"/>
    <property type="molecule type" value="Genomic_DNA"/>
</dbReference>
<reference evidence="2" key="1">
    <citation type="submission" date="2016-03" db="EMBL/GenBank/DDBJ databases">
        <title>Draft genome sequence of Rosellinia necatrix.</title>
        <authorList>
            <person name="Kanematsu S."/>
        </authorList>
    </citation>
    <scope>NUCLEOTIDE SEQUENCE [LARGE SCALE GENOMIC DNA]</scope>
    <source>
        <strain evidence="2">W97</strain>
    </source>
</reference>
<proteinExistence type="predicted"/>
<evidence type="ECO:0000313" key="3">
    <source>
        <dbReference type="Proteomes" id="UP000054516"/>
    </source>
</evidence>
<organism evidence="2">
    <name type="scientific">Rosellinia necatrix</name>
    <name type="common">White root-rot fungus</name>
    <dbReference type="NCBI Taxonomy" id="77044"/>
    <lineage>
        <taxon>Eukaryota</taxon>
        <taxon>Fungi</taxon>
        <taxon>Dikarya</taxon>
        <taxon>Ascomycota</taxon>
        <taxon>Pezizomycotina</taxon>
        <taxon>Sordariomycetes</taxon>
        <taxon>Xylariomycetidae</taxon>
        <taxon>Xylariales</taxon>
        <taxon>Xylariaceae</taxon>
        <taxon>Rosellinia</taxon>
    </lineage>
</organism>
<evidence type="ECO:0000256" key="1">
    <source>
        <dbReference type="SAM" id="MobiDB-lite"/>
    </source>
</evidence>
<feature type="region of interest" description="Disordered" evidence="1">
    <location>
        <begin position="71"/>
        <end position="142"/>
    </location>
</feature>
<feature type="region of interest" description="Disordered" evidence="1">
    <location>
        <begin position="1"/>
        <end position="46"/>
    </location>
</feature>
<feature type="compositionally biased region" description="Basic and acidic residues" evidence="1">
    <location>
        <begin position="71"/>
        <end position="80"/>
    </location>
</feature>
<evidence type="ECO:0000313" key="2">
    <source>
        <dbReference type="EMBL" id="GAW27188.1"/>
    </source>
</evidence>
<sequence>MCGKGNRNKADNRLISPLPYDSAAHGQQSAPETDSPVCHPPHAASRKRCCRRPCRGGLVALLFREVKEHRARGAVDEKGGVKNWNTPVTTPQRVGHEQEYNEKTEEGTKRYEDNAHEGTVHYDEGTGEAERLPSYEDVMKRN</sequence>